<dbReference type="GO" id="GO:0022857">
    <property type="term" value="F:transmembrane transporter activity"/>
    <property type="evidence" value="ECO:0007669"/>
    <property type="project" value="UniProtKB-UniRule"/>
</dbReference>
<evidence type="ECO:0000313" key="11">
    <source>
        <dbReference type="EMBL" id="AHL77637.1"/>
    </source>
</evidence>
<dbReference type="AlphaFoldDB" id="W8RGJ3"/>
<dbReference type="PANTHER" id="PTHR35011">
    <property type="entry name" value="2,3-DIKETO-L-GULONATE TRAP TRANSPORTER SMALL PERMEASE PROTEIN YIAM"/>
    <property type="match status" value="1"/>
</dbReference>
<dbReference type="GO" id="GO:0005886">
    <property type="term" value="C:plasma membrane"/>
    <property type="evidence" value="ECO:0007669"/>
    <property type="project" value="UniProtKB-SubCell"/>
</dbReference>
<evidence type="ECO:0000256" key="7">
    <source>
        <dbReference type="ARBA" id="ARBA00023136"/>
    </source>
</evidence>
<dbReference type="Pfam" id="PF04290">
    <property type="entry name" value="DctQ"/>
    <property type="match status" value="1"/>
</dbReference>
<proteinExistence type="inferred from homology"/>
<dbReference type="InterPro" id="IPR055348">
    <property type="entry name" value="DctQ"/>
</dbReference>
<keyword evidence="3" id="KW-1003">Cell membrane</keyword>
<dbReference type="OrthoDB" id="2085311at2"/>
<feature type="transmembrane region" description="Helical" evidence="9">
    <location>
        <begin position="17"/>
        <end position="38"/>
    </location>
</feature>
<evidence type="ECO:0000256" key="8">
    <source>
        <dbReference type="ARBA" id="ARBA00038436"/>
    </source>
</evidence>
<evidence type="ECO:0000256" key="4">
    <source>
        <dbReference type="ARBA" id="ARBA00022519"/>
    </source>
</evidence>
<keyword evidence="5 9" id="KW-0812">Transmembrane</keyword>
<dbReference type="KEGG" id="pstt:CH92_10130"/>
<keyword evidence="7 9" id="KW-0472">Membrane</keyword>
<evidence type="ECO:0000256" key="3">
    <source>
        <dbReference type="ARBA" id="ARBA00022475"/>
    </source>
</evidence>
<gene>
    <name evidence="11" type="ORF">CH92_10130</name>
</gene>
<reference evidence="12" key="1">
    <citation type="journal article" date="2014" name="Genome Announc.">
        <title>Complete Genome Sequence of the Highly Transformable Pseudomonas stutzeri Strain 28a24.</title>
        <authorList>
            <person name="Smith B.A."/>
            <person name="Dougherty K.M."/>
            <person name="Baltrus D.A."/>
        </authorList>
    </citation>
    <scope>NUCLEOTIDE SEQUENCE [LARGE SCALE GENOMIC DNA]</scope>
    <source>
        <strain evidence="12">28a24</strain>
    </source>
</reference>
<evidence type="ECO:0000256" key="2">
    <source>
        <dbReference type="ARBA" id="ARBA00022448"/>
    </source>
</evidence>
<dbReference type="Proteomes" id="UP000019522">
    <property type="component" value="Chromosome"/>
</dbReference>
<accession>W8RGJ3</accession>
<dbReference type="PANTHER" id="PTHR35011:SF10">
    <property type="entry name" value="TRAP TRANSPORTER SMALL PERMEASE PROTEIN"/>
    <property type="match status" value="1"/>
</dbReference>
<keyword evidence="6 9" id="KW-1133">Transmembrane helix</keyword>
<comment type="subcellular location">
    <subcellularLocation>
        <location evidence="1 9">Cell inner membrane</location>
        <topology evidence="1 9">Multi-pass membrane protein</topology>
    </subcellularLocation>
</comment>
<comment type="subunit">
    <text evidence="9">The complex comprises the extracytoplasmic solute receptor protein and the two transmembrane proteins.</text>
</comment>
<dbReference type="GO" id="GO:0015740">
    <property type="term" value="P:C4-dicarboxylate transport"/>
    <property type="evidence" value="ECO:0007669"/>
    <property type="project" value="TreeGrafter"/>
</dbReference>
<evidence type="ECO:0000256" key="6">
    <source>
        <dbReference type="ARBA" id="ARBA00022989"/>
    </source>
</evidence>
<name>W8RGJ3_STUST</name>
<keyword evidence="4 9" id="KW-0997">Cell inner membrane</keyword>
<dbReference type="RefSeq" id="WP_025241631.1">
    <property type="nucleotide sequence ID" value="NZ_CP007441.1"/>
</dbReference>
<evidence type="ECO:0000313" key="12">
    <source>
        <dbReference type="Proteomes" id="UP000019522"/>
    </source>
</evidence>
<evidence type="ECO:0000256" key="5">
    <source>
        <dbReference type="ARBA" id="ARBA00022692"/>
    </source>
</evidence>
<evidence type="ECO:0000256" key="1">
    <source>
        <dbReference type="ARBA" id="ARBA00004429"/>
    </source>
</evidence>
<dbReference type="InterPro" id="IPR007387">
    <property type="entry name" value="TRAP_DctQ"/>
</dbReference>
<protein>
    <recommendedName>
        <fullName evidence="9">TRAP transporter small permease protein</fullName>
    </recommendedName>
</protein>
<keyword evidence="2 9" id="KW-0813">Transport</keyword>
<sequence>MAILSALDRLLTRLEKVTVALSSLALFVMMALVTIDALTRYVIKVTLPDVYHFSELYLMPTIFFLALANTQKLGGNVAVELLENRLPVGLSTVIKRVSLLLTAVIAGLAAYAAFPMAWQHIMDWRVTGGEVPWPTGLSRMIVPIGFGLLALRLVLQVVNSKGR</sequence>
<comment type="similarity">
    <text evidence="8 9">Belongs to the TRAP transporter small permease family.</text>
</comment>
<feature type="transmembrane region" description="Helical" evidence="9">
    <location>
        <begin position="50"/>
        <end position="68"/>
    </location>
</feature>
<feature type="transmembrane region" description="Helical" evidence="9">
    <location>
        <begin position="137"/>
        <end position="155"/>
    </location>
</feature>
<reference evidence="11 12" key="2">
    <citation type="submission" date="2014-03" db="EMBL/GenBank/DDBJ databases">
        <authorList>
            <person name="Baltrus D."/>
            <person name="Dougherty K."/>
        </authorList>
    </citation>
    <scope>NUCLEOTIDE SEQUENCE</scope>
    <source>
        <strain evidence="11 12">28a24</strain>
    </source>
</reference>
<comment type="function">
    <text evidence="9">Part of the tripartite ATP-independent periplasmic (TRAP) transport system.</text>
</comment>
<evidence type="ECO:0000259" key="10">
    <source>
        <dbReference type="Pfam" id="PF04290"/>
    </source>
</evidence>
<organism evidence="11 12">
    <name type="scientific">Stutzerimonas stutzeri</name>
    <name type="common">Pseudomonas stutzeri</name>
    <dbReference type="NCBI Taxonomy" id="316"/>
    <lineage>
        <taxon>Bacteria</taxon>
        <taxon>Pseudomonadati</taxon>
        <taxon>Pseudomonadota</taxon>
        <taxon>Gammaproteobacteria</taxon>
        <taxon>Pseudomonadales</taxon>
        <taxon>Pseudomonadaceae</taxon>
        <taxon>Stutzerimonas</taxon>
    </lineage>
</organism>
<evidence type="ECO:0000256" key="9">
    <source>
        <dbReference type="RuleBase" id="RU369079"/>
    </source>
</evidence>
<feature type="domain" description="Tripartite ATP-independent periplasmic transporters DctQ component" evidence="10">
    <location>
        <begin position="29"/>
        <end position="159"/>
    </location>
</feature>
<dbReference type="PATRIC" id="fig|316.77.peg.2025"/>
<dbReference type="EMBL" id="CP007441">
    <property type="protein sequence ID" value="AHL77637.1"/>
    <property type="molecule type" value="Genomic_DNA"/>
</dbReference>
<feature type="transmembrane region" description="Helical" evidence="9">
    <location>
        <begin position="97"/>
        <end position="117"/>
    </location>
</feature>